<organism evidence="1 2">
    <name type="scientific">Streptomyces cyaneofuscatus</name>
    <dbReference type="NCBI Taxonomy" id="66883"/>
    <lineage>
        <taxon>Bacteria</taxon>
        <taxon>Bacillati</taxon>
        <taxon>Actinomycetota</taxon>
        <taxon>Actinomycetes</taxon>
        <taxon>Kitasatosporales</taxon>
        <taxon>Streptomycetaceae</taxon>
        <taxon>Streptomyces</taxon>
    </lineage>
</organism>
<reference evidence="1 2" key="1">
    <citation type="submission" date="2022-10" db="EMBL/GenBank/DDBJ databases">
        <title>The complete genomes of actinobacterial strains from the NBC collection.</title>
        <authorList>
            <person name="Joergensen T.S."/>
            <person name="Alvarez Arevalo M."/>
            <person name="Sterndorff E.B."/>
            <person name="Faurdal D."/>
            <person name="Vuksanovic O."/>
            <person name="Mourched A.-S."/>
            <person name="Charusanti P."/>
            <person name="Shaw S."/>
            <person name="Blin K."/>
            <person name="Weber T."/>
        </authorList>
    </citation>
    <scope>NUCLEOTIDE SEQUENCE [LARGE SCALE GENOMIC DNA]</scope>
    <source>
        <strain evidence="1 2">NBC 01792</strain>
    </source>
</reference>
<gene>
    <name evidence="1" type="ORF">OG849_18490</name>
</gene>
<accession>A0ABZ1EYC9</accession>
<evidence type="ECO:0000313" key="2">
    <source>
        <dbReference type="Proteomes" id="UP001356428"/>
    </source>
</evidence>
<proteinExistence type="predicted"/>
<dbReference type="EMBL" id="CP109083">
    <property type="protein sequence ID" value="WSB09093.1"/>
    <property type="molecule type" value="Genomic_DNA"/>
</dbReference>
<sequence>MEPIGIMRAVKVWRAANAALESMPLSRRNAGHGKLVTYAPAIICWEACRFLPPRELHVSASEFRWDDAVETRVGYATLETADRLIRRYENLEKGRHKYIQKAPRLSLWKDLVS</sequence>
<evidence type="ECO:0000313" key="1">
    <source>
        <dbReference type="EMBL" id="WSB09093.1"/>
    </source>
</evidence>
<evidence type="ECO:0008006" key="3">
    <source>
        <dbReference type="Google" id="ProtNLM"/>
    </source>
</evidence>
<keyword evidence="2" id="KW-1185">Reference proteome</keyword>
<name>A0ABZ1EYC9_9ACTN</name>
<protein>
    <recommendedName>
        <fullName evidence="3">Integrase</fullName>
    </recommendedName>
</protein>
<dbReference type="RefSeq" id="WP_326704611.1">
    <property type="nucleotide sequence ID" value="NZ_CP109083.1"/>
</dbReference>
<dbReference type="Proteomes" id="UP001356428">
    <property type="component" value="Chromosome"/>
</dbReference>